<dbReference type="EMBL" id="CAUYUJ010011158">
    <property type="protein sequence ID" value="CAK0831212.1"/>
    <property type="molecule type" value="Genomic_DNA"/>
</dbReference>
<name>A0ABN9SHR6_9DINO</name>
<evidence type="ECO:0000256" key="2">
    <source>
        <dbReference type="SAM" id="SignalP"/>
    </source>
</evidence>
<protein>
    <recommendedName>
        <fullName evidence="5">Hexosyltransferase</fullName>
    </recommendedName>
</protein>
<gene>
    <name evidence="3" type="ORF">PCOR1329_LOCUS29604</name>
</gene>
<evidence type="ECO:0000256" key="1">
    <source>
        <dbReference type="SAM" id="MobiDB-lite"/>
    </source>
</evidence>
<organism evidence="3 4">
    <name type="scientific">Prorocentrum cordatum</name>
    <dbReference type="NCBI Taxonomy" id="2364126"/>
    <lineage>
        <taxon>Eukaryota</taxon>
        <taxon>Sar</taxon>
        <taxon>Alveolata</taxon>
        <taxon>Dinophyceae</taxon>
        <taxon>Prorocentrales</taxon>
        <taxon>Prorocentraceae</taxon>
        <taxon>Prorocentrum</taxon>
    </lineage>
</organism>
<keyword evidence="2" id="KW-0732">Signal</keyword>
<accession>A0ABN9SHR6</accession>
<evidence type="ECO:0000313" key="3">
    <source>
        <dbReference type="EMBL" id="CAK0831212.1"/>
    </source>
</evidence>
<keyword evidence="4" id="KW-1185">Reference proteome</keyword>
<evidence type="ECO:0000313" key="4">
    <source>
        <dbReference type="Proteomes" id="UP001189429"/>
    </source>
</evidence>
<reference evidence="3" key="1">
    <citation type="submission" date="2023-10" db="EMBL/GenBank/DDBJ databases">
        <authorList>
            <person name="Chen Y."/>
            <person name="Shah S."/>
            <person name="Dougan E. K."/>
            <person name="Thang M."/>
            <person name="Chan C."/>
        </authorList>
    </citation>
    <scope>NUCLEOTIDE SEQUENCE [LARGE SCALE GENOMIC DNA]</scope>
</reference>
<feature type="chain" id="PRO_5046689488" description="Hexosyltransferase" evidence="2">
    <location>
        <begin position="19"/>
        <end position="274"/>
    </location>
</feature>
<dbReference type="Proteomes" id="UP001189429">
    <property type="component" value="Unassembled WGS sequence"/>
</dbReference>
<feature type="signal peptide" evidence="2">
    <location>
        <begin position="1"/>
        <end position="18"/>
    </location>
</feature>
<proteinExistence type="predicted"/>
<sequence>MRPWRAAACLLAARGGAGLSLQRAEDSADGHGPECPHESCRVSSVYQGHIERTRDVIASWEVRAAPANDTDRVAATIFQPETPEATELFSYAIRANMHRLGPEWALLVFYGSEAGREMLDEALGKPPGIIWRPIMLKGKRQDNITKQEANWFRLSMDFWGQVPTNLPHVLVFESDSLLLRGPGCVEEFFSALRGRAVEREQEVGQEDGLPAGRERRPQPAPPGGHGRGGPVGVQHEELGLRLRARRRTTRRSPAQRGGPRRGSRRTRTARWWRC</sequence>
<feature type="compositionally biased region" description="Basic residues" evidence="1">
    <location>
        <begin position="258"/>
        <end position="274"/>
    </location>
</feature>
<feature type="region of interest" description="Disordered" evidence="1">
    <location>
        <begin position="199"/>
        <end position="274"/>
    </location>
</feature>
<evidence type="ECO:0008006" key="5">
    <source>
        <dbReference type="Google" id="ProtNLM"/>
    </source>
</evidence>
<comment type="caution">
    <text evidence="3">The sequence shown here is derived from an EMBL/GenBank/DDBJ whole genome shotgun (WGS) entry which is preliminary data.</text>
</comment>